<organism evidence="1 2">
    <name type="scientific">Glomus cerebriforme</name>
    <dbReference type="NCBI Taxonomy" id="658196"/>
    <lineage>
        <taxon>Eukaryota</taxon>
        <taxon>Fungi</taxon>
        <taxon>Fungi incertae sedis</taxon>
        <taxon>Mucoromycota</taxon>
        <taxon>Glomeromycotina</taxon>
        <taxon>Glomeromycetes</taxon>
        <taxon>Glomerales</taxon>
        <taxon>Glomeraceae</taxon>
        <taxon>Glomus</taxon>
    </lineage>
</organism>
<reference evidence="1 2" key="1">
    <citation type="submission" date="2018-06" db="EMBL/GenBank/DDBJ databases">
        <title>Comparative genomics reveals the genomic features of Rhizophagus irregularis, R. cerebriforme, R. diaphanum and Gigaspora rosea, and their symbiotic lifestyle signature.</title>
        <authorList>
            <person name="Morin E."/>
            <person name="San Clemente H."/>
            <person name="Chen E.C.H."/>
            <person name="De La Providencia I."/>
            <person name="Hainaut M."/>
            <person name="Kuo A."/>
            <person name="Kohler A."/>
            <person name="Murat C."/>
            <person name="Tang N."/>
            <person name="Roy S."/>
            <person name="Loubradou J."/>
            <person name="Henrissat B."/>
            <person name="Grigoriev I.V."/>
            <person name="Corradi N."/>
            <person name="Roux C."/>
            <person name="Martin F.M."/>
        </authorList>
    </citation>
    <scope>NUCLEOTIDE SEQUENCE [LARGE SCALE GENOMIC DNA]</scope>
    <source>
        <strain evidence="1 2">DAOM 227022</strain>
    </source>
</reference>
<comment type="caution">
    <text evidence="1">The sequence shown here is derived from an EMBL/GenBank/DDBJ whole genome shotgun (WGS) entry which is preliminary data.</text>
</comment>
<name>A0A397SDM4_9GLOM</name>
<dbReference type="EMBL" id="QKYT01000673">
    <property type="protein sequence ID" value="RIA82355.1"/>
    <property type="molecule type" value="Genomic_DNA"/>
</dbReference>
<protein>
    <submittedName>
        <fullName evidence="1">Uncharacterized protein</fullName>
    </submittedName>
</protein>
<sequence length="185" mass="21294">MISKSSYQIISEDLQELTPIIIKLPFPFMNNAITLKDQVKELFKQLKRTFVRNNREEALLNAFYIGQISEVLADNLTERAICRSVLTPYYQKNIESSSDLTNAQLLEEKIDTLGEVEYDVFNKINNKEDCGIKIVSSENESLVDYNDIDKKNNIGDRNKDNDIPSKVNKVAFYMAYNIIPDTLKL</sequence>
<evidence type="ECO:0000313" key="1">
    <source>
        <dbReference type="EMBL" id="RIA82355.1"/>
    </source>
</evidence>
<keyword evidence="2" id="KW-1185">Reference proteome</keyword>
<dbReference type="AlphaFoldDB" id="A0A397SDM4"/>
<gene>
    <name evidence="1" type="ORF">C1645_835476</name>
</gene>
<proteinExistence type="predicted"/>
<accession>A0A397SDM4</accession>
<evidence type="ECO:0000313" key="2">
    <source>
        <dbReference type="Proteomes" id="UP000265703"/>
    </source>
</evidence>
<dbReference type="Proteomes" id="UP000265703">
    <property type="component" value="Unassembled WGS sequence"/>
</dbReference>